<dbReference type="GO" id="GO:0016020">
    <property type="term" value="C:membrane"/>
    <property type="evidence" value="ECO:0007669"/>
    <property type="project" value="UniProtKB-SubCell"/>
</dbReference>
<keyword evidence="9" id="KW-1185">Reference proteome</keyword>
<dbReference type="InterPro" id="IPR004853">
    <property type="entry name" value="Sugar_P_trans_dom"/>
</dbReference>
<feature type="compositionally biased region" description="Low complexity" evidence="5">
    <location>
        <begin position="382"/>
        <end position="402"/>
    </location>
</feature>
<dbReference type="Pfam" id="PF03151">
    <property type="entry name" value="TPT"/>
    <property type="match status" value="1"/>
</dbReference>
<protein>
    <recommendedName>
        <fullName evidence="7">Sugar phosphate transporter domain-containing protein</fullName>
    </recommendedName>
</protein>
<dbReference type="OrthoDB" id="417037at2759"/>
<evidence type="ECO:0000256" key="3">
    <source>
        <dbReference type="ARBA" id="ARBA00022989"/>
    </source>
</evidence>
<feature type="region of interest" description="Disordered" evidence="5">
    <location>
        <begin position="359"/>
        <end position="417"/>
    </location>
</feature>
<keyword evidence="2 6" id="KW-0812">Transmembrane</keyword>
<feature type="transmembrane region" description="Helical" evidence="6">
    <location>
        <begin position="93"/>
        <end position="115"/>
    </location>
</feature>
<dbReference type="AlphaFoldDB" id="A0A250X6X4"/>
<feature type="transmembrane region" description="Helical" evidence="6">
    <location>
        <begin position="23"/>
        <end position="46"/>
    </location>
</feature>
<proteinExistence type="predicted"/>
<comment type="subcellular location">
    <subcellularLocation>
        <location evidence="1">Membrane</location>
        <topology evidence="1">Multi-pass membrane protein</topology>
    </subcellularLocation>
</comment>
<feature type="domain" description="Sugar phosphate transporter" evidence="7">
    <location>
        <begin position="39"/>
        <end position="317"/>
    </location>
</feature>
<feature type="transmembrane region" description="Helical" evidence="6">
    <location>
        <begin position="147"/>
        <end position="164"/>
    </location>
</feature>
<sequence>MVADSGQLNQKTGRMAGGSSVDILGHISGLPSAILYGSMAVAMNFINKYMVQMFPLSNVVMILQMVVTWAILHVLLVLGYLNFPHFSWGICRQLFFVTVLYTANTAFALIGLKTLNVPMYNTLKRLTPIIVLGVKALLYRRMPANQITLSVLLVVLGCIVAGVGDLTFDIYGYIYALLSCLCQATYLLLVEFQGAGGITTSEMLYYNAVTSLPLLMVIVGITGEWAVILHQYHMSIEQHGLAWFWIVSLSCSTMGCILNYSLFLCTMLNSALTTTIVGVLKSVVAVVLGFFLLGGVPYSFVNILGICLNTIGGVWYSLHKYGEKLYCRPLMASGSSEPYGGESIESAVESGKICGARASGGNGGTASGQTNSGDDMYHGDGVSSVVTESTSLLSNNLGASNSAHGRVRRPGTQQQQQ</sequence>
<evidence type="ECO:0000256" key="2">
    <source>
        <dbReference type="ARBA" id="ARBA00022692"/>
    </source>
</evidence>
<feature type="transmembrane region" description="Helical" evidence="6">
    <location>
        <begin position="58"/>
        <end position="81"/>
    </location>
</feature>
<gene>
    <name evidence="8" type="ORF">CEUSTIGMA_g6252.t1</name>
</gene>
<comment type="caution">
    <text evidence="8">The sequence shown here is derived from an EMBL/GenBank/DDBJ whole genome shotgun (WGS) entry which is preliminary data.</text>
</comment>
<reference evidence="8 9" key="1">
    <citation type="submission" date="2017-08" db="EMBL/GenBank/DDBJ databases">
        <title>Acidophilic green algal genome provides insights into adaptation to an acidic environment.</title>
        <authorList>
            <person name="Hirooka S."/>
            <person name="Hirose Y."/>
            <person name="Kanesaki Y."/>
            <person name="Higuchi S."/>
            <person name="Fujiwara T."/>
            <person name="Onuma R."/>
            <person name="Era A."/>
            <person name="Ohbayashi R."/>
            <person name="Uzuka A."/>
            <person name="Nozaki H."/>
            <person name="Yoshikawa H."/>
            <person name="Miyagishima S.Y."/>
        </authorList>
    </citation>
    <scope>NUCLEOTIDE SEQUENCE [LARGE SCALE GENOMIC DNA]</scope>
    <source>
        <strain evidence="8 9">NIES-2499</strain>
    </source>
</reference>
<keyword evidence="3 6" id="KW-1133">Transmembrane helix</keyword>
<evidence type="ECO:0000256" key="5">
    <source>
        <dbReference type="SAM" id="MobiDB-lite"/>
    </source>
</evidence>
<evidence type="ECO:0000313" key="9">
    <source>
        <dbReference type="Proteomes" id="UP000232323"/>
    </source>
</evidence>
<dbReference type="PANTHER" id="PTHR11132">
    <property type="entry name" value="SOLUTE CARRIER FAMILY 35"/>
    <property type="match status" value="1"/>
</dbReference>
<evidence type="ECO:0000259" key="7">
    <source>
        <dbReference type="Pfam" id="PF03151"/>
    </source>
</evidence>
<feature type="transmembrane region" description="Helical" evidence="6">
    <location>
        <begin position="170"/>
        <end position="192"/>
    </location>
</feature>
<feature type="transmembrane region" description="Helical" evidence="6">
    <location>
        <begin position="242"/>
        <end position="264"/>
    </location>
</feature>
<feature type="transmembrane region" description="Helical" evidence="6">
    <location>
        <begin position="204"/>
        <end position="222"/>
    </location>
</feature>
<dbReference type="EMBL" id="BEGY01000036">
    <property type="protein sequence ID" value="GAX78815.1"/>
    <property type="molecule type" value="Genomic_DNA"/>
</dbReference>
<evidence type="ECO:0000313" key="8">
    <source>
        <dbReference type="EMBL" id="GAX78815.1"/>
    </source>
</evidence>
<feature type="transmembrane region" description="Helical" evidence="6">
    <location>
        <begin position="271"/>
        <end position="293"/>
    </location>
</feature>
<feature type="transmembrane region" description="Helical" evidence="6">
    <location>
        <begin position="299"/>
        <end position="318"/>
    </location>
</feature>
<evidence type="ECO:0000256" key="6">
    <source>
        <dbReference type="SAM" id="Phobius"/>
    </source>
</evidence>
<name>A0A250X6X4_9CHLO</name>
<dbReference type="Proteomes" id="UP000232323">
    <property type="component" value="Unassembled WGS sequence"/>
</dbReference>
<dbReference type="InterPro" id="IPR050186">
    <property type="entry name" value="TPT_transporter"/>
</dbReference>
<accession>A0A250X6X4</accession>
<organism evidence="8 9">
    <name type="scientific">Chlamydomonas eustigma</name>
    <dbReference type="NCBI Taxonomy" id="1157962"/>
    <lineage>
        <taxon>Eukaryota</taxon>
        <taxon>Viridiplantae</taxon>
        <taxon>Chlorophyta</taxon>
        <taxon>core chlorophytes</taxon>
        <taxon>Chlorophyceae</taxon>
        <taxon>CS clade</taxon>
        <taxon>Chlamydomonadales</taxon>
        <taxon>Chlamydomonadaceae</taxon>
        <taxon>Chlamydomonas</taxon>
    </lineage>
</organism>
<evidence type="ECO:0000256" key="4">
    <source>
        <dbReference type="ARBA" id="ARBA00023136"/>
    </source>
</evidence>
<keyword evidence="4 6" id="KW-0472">Membrane</keyword>
<evidence type="ECO:0000256" key="1">
    <source>
        <dbReference type="ARBA" id="ARBA00004141"/>
    </source>
</evidence>